<dbReference type="PANTHER" id="PTHR38471:SF2">
    <property type="entry name" value="FOUR HELIX BUNDLE PROTEIN"/>
    <property type="match status" value="1"/>
</dbReference>
<dbReference type="PANTHER" id="PTHR38471">
    <property type="entry name" value="FOUR HELIX BUNDLE PROTEIN"/>
    <property type="match status" value="1"/>
</dbReference>
<accession>A0A938WUR7</accession>
<reference evidence="1" key="2">
    <citation type="journal article" date="2021" name="Sci. Rep.">
        <title>The distribution of antibiotic resistance genes in chicken gut microbiota commensals.</title>
        <authorList>
            <person name="Juricova H."/>
            <person name="Matiasovicova J."/>
            <person name="Kubasova T."/>
            <person name="Cejkova D."/>
            <person name="Rychlik I."/>
        </authorList>
    </citation>
    <scope>NUCLEOTIDE SEQUENCE</scope>
    <source>
        <strain evidence="1">An824</strain>
    </source>
</reference>
<dbReference type="EMBL" id="JACJJG010000089">
    <property type="protein sequence ID" value="MBM6674519.1"/>
    <property type="molecule type" value="Genomic_DNA"/>
</dbReference>
<dbReference type="InterPro" id="IPR012657">
    <property type="entry name" value="23S_rRNA-intervening_sequence"/>
</dbReference>
<keyword evidence="2" id="KW-1185">Reference proteome</keyword>
<dbReference type="Proteomes" id="UP000706891">
    <property type="component" value="Unassembled WGS sequence"/>
</dbReference>
<comment type="caution">
    <text evidence="1">The sequence shown here is derived from an EMBL/GenBank/DDBJ whole genome shotgun (WGS) entry which is preliminary data.</text>
</comment>
<dbReference type="Pfam" id="PF05635">
    <property type="entry name" value="23S_rRNA_IVP"/>
    <property type="match status" value="1"/>
</dbReference>
<name>A0A938WUR7_9BACT</name>
<gene>
    <name evidence="1" type="ORF">H6A34_11620</name>
</gene>
<sequence>MNQKNTISILSKKFALRMIKLYKYLLEEKHEYIMSKQVYRSGTSIGANIAESRNAQSTADFINKLSIALKEADETEYWLELLHESETIDDKQFESIISDLKVIIGTLTKIIKKLKEKAKQ</sequence>
<dbReference type="InterPro" id="IPR036583">
    <property type="entry name" value="23S_rRNA_IVS_sf"/>
</dbReference>
<proteinExistence type="predicted"/>
<reference evidence="1" key="1">
    <citation type="submission" date="2020-08" db="EMBL/GenBank/DDBJ databases">
        <authorList>
            <person name="Cejkova D."/>
            <person name="Kubasova T."/>
            <person name="Jahodarova E."/>
            <person name="Rychlik I."/>
        </authorList>
    </citation>
    <scope>NUCLEOTIDE SEQUENCE</scope>
    <source>
        <strain evidence="1">An824</strain>
    </source>
</reference>
<protein>
    <submittedName>
        <fullName evidence="1">Four helix bundle protein</fullName>
    </submittedName>
</protein>
<evidence type="ECO:0000313" key="2">
    <source>
        <dbReference type="Proteomes" id="UP000706891"/>
    </source>
</evidence>
<dbReference type="RefSeq" id="WP_205105653.1">
    <property type="nucleotide sequence ID" value="NZ_JACJJG010000089.1"/>
</dbReference>
<evidence type="ECO:0000313" key="1">
    <source>
        <dbReference type="EMBL" id="MBM6674519.1"/>
    </source>
</evidence>
<dbReference type="SUPFAM" id="SSF158446">
    <property type="entry name" value="IVS-encoded protein-like"/>
    <property type="match status" value="1"/>
</dbReference>
<dbReference type="Gene3D" id="1.20.1440.60">
    <property type="entry name" value="23S rRNA-intervening sequence"/>
    <property type="match status" value="1"/>
</dbReference>
<organism evidence="1 2">
    <name type="scientific">Marseilla massiliensis</name>
    <dbReference type="NCBI Taxonomy" id="1841864"/>
    <lineage>
        <taxon>Bacteria</taxon>
        <taxon>Pseudomonadati</taxon>
        <taxon>Bacteroidota</taxon>
        <taxon>Bacteroidia</taxon>
        <taxon>Bacteroidales</taxon>
        <taxon>Prevotellaceae</taxon>
        <taxon>Marseilla</taxon>
    </lineage>
</organism>
<dbReference type="NCBIfam" id="TIGR02436">
    <property type="entry name" value="four helix bundle protein"/>
    <property type="match status" value="1"/>
</dbReference>
<dbReference type="PIRSF" id="PIRSF035652">
    <property type="entry name" value="CHP02436"/>
    <property type="match status" value="1"/>
</dbReference>
<dbReference type="AlphaFoldDB" id="A0A938WUR7"/>